<dbReference type="OrthoDB" id="9811523at2"/>
<evidence type="ECO:0000259" key="1">
    <source>
        <dbReference type="Pfam" id="PF13302"/>
    </source>
</evidence>
<dbReference type="SUPFAM" id="SSF55729">
    <property type="entry name" value="Acyl-CoA N-acyltransferases (Nat)"/>
    <property type="match status" value="1"/>
</dbReference>
<dbReference type="RefSeq" id="WP_116760406.1">
    <property type="nucleotide sequence ID" value="NZ_QCZH01000002.1"/>
</dbReference>
<dbReference type="InterPro" id="IPR051531">
    <property type="entry name" value="N-acetyltransferase"/>
</dbReference>
<dbReference type="AlphaFoldDB" id="A0A2U1K0L6"/>
<dbReference type="InterPro" id="IPR016181">
    <property type="entry name" value="Acyl_CoA_acyltransferase"/>
</dbReference>
<protein>
    <submittedName>
        <fullName evidence="2">N-acetyltransferase</fullName>
    </submittedName>
</protein>
<dbReference type="Proteomes" id="UP000245618">
    <property type="component" value="Unassembled WGS sequence"/>
</dbReference>
<sequence>MNLKNLITDRLLLMPFTKEITNIILSGDFTKLIEMGLHLGKGYPDEETLDTIPKILHNLDLVQEPTGFESWMIVLKDEMTIIGDIGFKGKPNHLGAVDIGYGIIDSERKKGYASEASRGLIEWAFSNSEVTLITAKCLLENIGSSKILTKLNFNEVGRNNKMIHWELQN</sequence>
<dbReference type="PANTHER" id="PTHR43792:SF13">
    <property type="entry name" value="ACETYLTRANSFERASE"/>
    <property type="match status" value="1"/>
</dbReference>
<keyword evidence="2" id="KW-0808">Transferase</keyword>
<dbReference type="Pfam" id="PF13302">
    <property type="entry name" value="Acetyltransf_3"/>
    <property type="match status" value="1"/>
</dbReference>
<name>A0A2U1K0L6_9FLAO</name>
<gene>
    <name evidence="2" type="ORF">DB891_02860</name>
</gene>
<dbReference type="PANTHER" id="PTHR43792">
    <property type="entry name" value="GNAT FAMILY, PUTATIVE (AFU_ORTHOLOGUE AFUA_3G00765)-RELATED-RELATED"/>
    <property type="match status" value="1"/>
</dbReference>
<keyword evidence="3" id="KW-1185">Reference proteome</keyword>
<dbReference type="GO" id="GO:0016747">
    <property type="term" value="F:acyltransferase activity, transferring groups other than amino-acyl groups"/>
    <property type="evidence" value="ECO:0007669"/>
    <property type="project" value="InterPro"/>
</dbReference>
<reference evidence="2 3" key="1">
    <citation type="submission" date="2018-04" db="EMBL/GenBank/DDBJ databases">
        <title>Flavobacterium sp. nov., isolated from glacier ice.</title>
        <authorList>
            <person name="Liu Q."/>
            <person name="Xin Y.-H."/>
        </authorList>
    </citation>
    <scope>NUCLEOTIDE SEQUENCE [LARGE SCALE GENOMIC DNA]</scope>
    <source>
        <strain evidence="2 3">LB2P30</strain>
    </source>
</reference>
<evidence type="ECO:0000313" key="2">
    <source>
        <dbReference type="EMBL" id="PWA10785.1"/>
    </source>
</evidence>
<dbReference type="Gene3D" id="3.40.630.30">
    <property type="match status" value="1"/>
</dbReference>
<accession>A0A2U1K0L6</accession>
<organism evidence="2 3">
    <name type="scientific">Flavobacterium laiguense</name>
    <dbReference type="NCBI Taxonomy" id="2169409"/>
    <lineage>
        <taxon>Bacteria</taxon>
        <taxon>Pseudomonadati</taxon>
        <taxon>Bacteroidota</taxon>
        <taxon>Flavobacteriia</taxon>
        <taxon>Flavobacteriales</taxon>
        <taxon>Flavobacteriaceae</taxon>
        <taxon>Flavobacterium</taxon>
    </lineage>
</organism>
<dbReference type="InterPro" id="IPR000182">
    <property type="entry name" value="GNAT_dom"/>
</dbReference>
<feature type="domain" description="N-acetyltransferase" evidence="1">
    <location>
        <begin position="39"/>
        <end position="153"/>
    </location>
</feature>
<dbReference type="EMBL" id="QCZH01000002">
    <property type="protein sequence ID" value="PWA10785.1"/>
    <property type="molecule type" value="Genomic_DNA"/>
</dbReference>
<evidence type="ECO:0000313" key="3">
    <source>
        <dbReference type="Proteomes" id="UP000245618"/>
    </source>
</evidence>
<comment type="caution">
    <text evidence="2">The sequence shown here is derived from an EMBL/GenBank/DDBJ whole genome shotgun (WGS) entry which is preliminary data.</text>
</comment>
<proteinExistence type="predicted"/>